<evidence type="ECO:0000256" key="1">
    <source>
        <dbReference type="SAM" id="MobiDB-lite"/>
    </source>
</evidence>
<evidence type="ECO:0000313" key="2">
    <source>
        <dbReference type="EMBL" id="AHY45849.1"/>
    </source>
</evidence>
<keyword evidence="2" id="KW-0670">Pyruvate</keyword>
<keyword evidence="4" id="KW-1185">Reference proteome</keyword>
<dbReference type="OrthoDB" id="9765468at2"/>
<dbReference type="GO" id="GO:0005524">
    <property type="term" value="F:ATP binding"/>
    <property type="evidence" value="ECO:0007669"/>
    <property type="project" value="InterPro"/>
</dbReference>
<protein>
    <submittedName>
        <fullName evidence="2">Pyruvate phosphate dikinase, PEP/pyruvate binding domain</fullName>
    </submittedName>
</protein>
<dbReference type="EMBL" id="CP007514">
    <property type="protein sequence ID" value="AHY45849.1"/>
    <property type="molecule type" value="Genomic_DNA"/>
</dbReference>
<dbReference type="HOGENOM" id="CLU_1266122_0_0_11"/>
<dbReference type="RefSeq" id="WP_038680564.1">
    <property type="nucleotide sequence ID" value="NZ_CP007514.1"/>
</dbReference>
<dbReference type="Proteomes" id="UP001281130">
    <property type="component" value="Unassembled WGS sequence"/>
</dbReference>
<name>A0A023X1A3_RUBRA</name>
<feature type="region of interest" description="Disordered" evidence="1">
    <location>
        <begin position="1"/>
        <end position="30"/>
    </location>
</feature>
<evidence type="ECO:0000313" key="3">
    <source>
        <dbReference type="EMBL" id="MDX5893263.1"/>
    </source>
</evidence>
<proteinExistence type="predicted"/>
<reference evidence="3" key="2">
    <citation type="submission" date="2023-11" db="EMBL/GenBank/DDBJ databases">
        <title>MicrobeMod: A computational toolkit for identifying prokaryotic methylation and restriction-modification with nanopore sequencing.</title>
        <authorList>
            <person name="Crits-Christoph A."/>
            <person name="Kang S.C."/>
            <person name="Lee H."/>
            <person name="Ostrov N."/>
        </authorList>
    </citation>
    <scope>NUCLEOTIDE SEQUENCE</scope>
    <source>
        <strain evidence="3">ATCC 51242</strain>
    </source>
</reference>
<accession>A0A023X1A3</accession>
<dbReference type="STRING" id="42256.RradSPS_0566"/>
<keyword evidence="2" id="KW-0418">Kinase</keyword>
<evidence type="ECO:0000313" key="4">
    <source>
        <dbReference type="Proteomes" id="UP000025229"/>
    </source>
</evidence>
<sequence length="218" mass="23878">MSGEARRDRRDDRDHPPVPPAGSPTLSPGLVAKLGRASLDPSDGEVGALDSLARAGLPVPEGFVLTREAHERFLLCGRGSRDEELDSRVLRALLDLGTARVAVVSEGYRRRGLGTVPAVFTAIEGAWLDRGPVRPVLVRREPDAKCVVRVSGKTLVPVEAGGPENREEILRLTRAVEGALEERFRLEWALEGGTWWLLSALPEGETRSRRGSKRRRRA</sequence>
<reference evidence="2 4" key="1">
    <citation type="submission" date="2014-03" db="EMBL/GenBank/DDBJ databases">
        <title>Complete genome sequence of the Radio-Resistant Rubrobacter radiotolerans RSPS-4.</title>
        <authorList>
            <person name="Egas C.C."/>
            <person name="Barroso C.C."/>
            <person name="Froufe H.J.C."/>
            <person name="Pacheco J.J."/>
            <person name="Albuquerque L.L."/>
            <person name="da Costa M.M.S."/>
        </authorList>
    </citation>
    <scope>NUCLEOTIDE SEQUENCE [LARGE SCALE GENOMIC DNA]</scope>
    <source>
        <strain evidence="2 4">RSPS-4</strain>
    </source>
</reference>
<dbReference type="AlphaFoldDB" id="A0A023X1A3"/>
<dbReference type="Proteomes" id="UP000025229">
    <property type="component" value="Chromosome"/>
</dbReference>
<organism evidence="2 4">
    <name type="scientific">Rubrobacter radiotolerans</name>
    <name type="common">Arthrobacter radiotolerans</name>
    <dbReference type="NCBI Taxonomy" id="42256"/>
    <lineage>
        <taxon>Bacteria</taxon>
        <taxon>Bacillati</taxon>
        <taxon>Actinomycetota</taxon>
        <taxon>Rubrobacteria</taxon>
        <taxon>Rubrobacterales</taxon>
        <taxon>Rubrobacteraceae</taxon>
        <taxon>Rubrobacter</taxon>
    </lineage>
</organism>
<dbReference type="GO" id="GO:0016301">
    <property type="term" value="F:kinase activity"/>
    <property type="evidence" value="ECO:0007669"/>
    <property type="project" value="UniProtKB-KW"/>
</dbReference>
<dbReference type="KEGG" id="rrd:RradSPS_0566"/>
<keyword evidence="2" id="KW-0808">Transferase</keyword>
<dbReference type="Gene3D" id="3.30.1490.20">
    <property type="entry name" value="ATP-grasp fold, A domain"/>
    <property type="match status" value="1"/>
</dbReference>
<gene>
    <name evidence="2" type="ORF">RradSPS_0566</name>
    <name evidence="3" type="ORF">SIL72_04385</name>
</gene>
<dbReference type="InterPro" id="IPR013815">
    <property type="entry name" value="ATP_grasp_subdomain_1"/>
</dbReference>
<dbReference type="EMBL" id="JAWXXX010000001">
    <property type="protein sequence ID" value="MDX5893263.1"/>
    <property type="molecule type" value="Genomic_DNA"/>
</dbReference>
<feature type="compositionally biased region" description="Basic and acidic residues" evidence="1">
    <location>
        <begin position="1"/>
        <end position="16"/>
    </location>
</feature>